<evidence type="ECO:0000313" key="6">
    <source>
        <dbReference type="EMBL" id="GLD70908.1"/>
    </source>
</evidence>
<protein>
    <submittedName>
        <fullName evidence="6">Peripherin-2</fullName>
    </submittedName>
</protein>
<evidence type="ECO:0000313" key="7">
    <source>
        <dbReference type="Proteomes" id="UP001279410"/>
    </source>
</evidence>
<dbReference type="GO" id="GO:0007601">
    <property type="term" value="P:visual perception"/>
    <property type="evidence" value="ECO:0007669"/>
    <property type="project" value="InterPro"/>
</dbReference>
<dbReference type="InterPro" id="IPR018499">
    <property type="entry name" value="Tetraspanin/Peripherin"/>
</dbReference>
<evidence type="ECO:0000256" key="4">
    <source>
        <dbReference type="ARBA" id="ARBA00023136"/>
    </source>
</evidence>
<accession>A0AAD3RIZ4</accession>
<name>A0AAD3RIZ4_LATJO</name>
<gene>
    <name evidence="6" type="ORF">AKAME5_002222700</name>
</gene>
<keyword evidence="2 5" id="KW-0812">Transmembrane</keyword>
<proteinExistence type="predicted"/>
<sequence length="95" mass="10656">MTLCLIPLSRIGSNVDGQYLMDGVPFSCCNPRSPRPCIQYQMTNNTAHYSYDHCSEELNVWKRGCRDALLSYYGGMMNTIGALVVLVTMLEVRAT</sequence>
<dbReference type="AlphaFoldDB" id="A0AAD3RIZ4"/>
<dbReference type="PROSITE" id="PS00930">
    <property type="entry name" value="RDS_ROM1"/>
    <property type="match status" value="1"/>
</dbReference>
<keyword evidence="3 5" id="KW-1133">Transmembrane helix</keyword>
<dbReference type="Pfam" id="PF00335">
    <property type="entry name" value="Tetraspanin"/>
    <property type="match status" value="1"/>
</dbReference>
<dbReference type="InterPro" id="IPR018498">
    <property type="entry name" value="Peripherin/rom-1_CS"/>
</dbReference>
<feature type="transmembrane region" description="Helical" evidence="5">
    <location>
        <begin position="70"/>
        <end position="90"/>
    </location>
</feature>
<organism evidence="6 7">
    <name type="scientific">Lates japonicus</name>
    <name type="common">Japanese lates</name>
    <dbReference type="NCBI Taxonomy" id="270547"/>
    <lineage>
        <taxon>Eukaryota</taxon>
        <taxon>Metazoa</taxon>
        <taxon>Chordata</taxon>
        <taxon>Craniata</taxon>
        <taxon>Vertebrata</taxon>
        <taxon>Euteleostomi</taxon>
        <taxon>Actinopterygii</taxon>
        <taxon>Neopterygii</taxon>
        <taxon>Teleostei</taxon>
        <taxon>Neoteleostei</taxon>
        <taxon>Acanthomorphata</taxon>
        <taxon>Carangaria</taxon>
        <taxon>Carangaria incertae sedis</taxon>
        <taxon>Centropomidae</taxon>
        <taxon>Lates</taxon>
    </lineage>
</organism>
<comment type="subcellular location">
    <subcellularLocation>
        <location evidence="1">Membrane</location>
        <topology evidence="1">Multi-pass membrane protein</topology>
    </subcellularLocation>
</comment>
<keyword evidence="7" id="KW-1185">Reference proteome</keyword>
<evidence type="ECO:0000256" key="5">
    <source>
        <dbReference type="SAM" id="Phobius"/>
    </source>
</evidence>
<reference evidence="6" key="1">
    <citation type="submission" date="2022-08" db="EMBL/GenBank/DDBJ databases">
        <title>Genome sequencing of akame (Lates japonicus).</title>
        <authorList>
            <person name="Hashiguchi Y."/>
            <person name="Takahashi H."/>
        </authorList>
    </citation>
    <scope>NUCLEOTIDE SEQUENCE</scope>
    <source>
        <strain evidence="6">Kochi</strain>
    </source>
</reference>
<evidence type="ECO:0000256" key="2">
    <source>
        <dbReference type="ARBA" id="ARBA00022692"/>
    </source>
</evidence>
<dbReference type="Proteomes" id="UP001279410">
    <property type="component" value="Unassembled WGS sequence"/>
</dbReference>
<evidence type="ECO:0000256" key="3">
    <source>
        <dbReference type="ARBA" id="ARBA00022989"/>
    </source>
</evidence>
<comment type="caution">
    <text evidence="6">The sequence shown here is derived from an EMBL/GenBank/DDBJ whole genome shotgun (WGS) entry which is preliminary data.</text>
</comment>
<keyword evidence="4 5" id="KW-0472">Membrane</keyword>
<dbReference type="EMBL" id="BRZM01000462">
    <property type="protein sequence ID" value="GLD70908.1"/>
    <property type="molecule type" value="Genomic_DNA"/>
</dbReference>
<dbReference type="GO" id="GO:0016020">
    <property type="term" value="C:membrane"/>
    <property type="evidence" value="ECO:0007669"/>
    <property type="project" value="UniProtKB-SubCell"/>
</dbReference>
<evidence type="ECO:0000256" key="1">
    <source>
        <dbReference type="ARBA" id="ARBA00004141"/>
    </source>
</evidence>